<dbReference type="PROSITE" id="PS00059">
    <property type="entry name" value="ADH_ZINC"/>
    <property type="match status" value="1"/>
</dbReference>
<dbReference type="FunFam" id="3.40.50.720:FF:000003">
    <property type="entry name" value="S-(hydroxymethyl)glutathione dehydrogenase"/>
    <property type="match status" value="1"/>
</dbReference>
<reference evidence="9 10" key="1">
    <citation type="submission" date="2015-03" db="EMBL/GenBank/DDBJ databases">
        <authorList>
            <person name="Hassan Y."/>
            <person name="Lepp D."/>
            <person name="Li X.-Z."/>
            <person name="Zhou T."/>
        </authorList>
    </citation>
    <scope>NUCLEOTIDE SEQUENCE [LARGE SCALE GENOMIC DNA]</scope>
    <source>
        <strain evidence="9 10">IPL18</strain>
    </source>
</reference>
<evidence type="ECO:0000256" key="1">
    <source>
        <dbReference type="ARBA" id="ARBA00001947"/>
    </source>
</evidence>
<organism evidence="9 10">
    <name type="scientific">Devosia chinhatensis</name>
    <dbReference type="NCBI Taxonomy" id="429727"/>
    <lineage>
        <taxon>Bacteria</taxon>
        <taxon>Pseudomonadati</taxon>
        <taxon>Pseudomonadota</taxon>
        <taxon>Alphaproteobacteria</taxon>
        <taxon>Hyphomicrobiales</taxon>
        <taxon>Devosiaceae</taxon>
        <taxon>Devosia</taxon>
    </lineage>
</organism>
<keyword evidence="5" id="KW-0520">NAD</keyword>
<comment type="similarity">
    <text evidence="6">Belongs to the zinc-containing alcohol dehydrogenase family.</text>
</comment>
<dbReference type="InterPro" id="IPR013154">
    <property type="entry name" value="ADH-like_N"/>
</dbReference>
<dbReference type="Proteomes" id="UP000033649">
    <property type="component" value="Unassembled WGS sequence"/>
</dbReference>
<dbReference type="OrthoDB" id="9770544at2"/>
<keyword evidence="2 6" id="KW-0479">Metal-binding</keyword>
<dbReference type="GO" id="GO:0005829">
    <property type="term" value="C:cytosol"/>
    <property type="evidence" value="ECO:0007669"/>
    <property type="project" value="TreeGrafter"/>
</dbReference>
<dbReference type="InterPro" id="IPR013149">
    <property type="entry name" value="ADH-like_C"/>
</dbReference>
<dbReference type="PANTHER" id="PTHR43880:SF12">
    <property type="entry name" value="ALCOHOL DEHYDROGENASE CLASS-3"/>
    <property type="match status" value="1"/>
</dbReference>
<comment type="caution">
    <text evidence="9">The sequence shown here is derived from an EMBL/GenBank/DDBJ whole genome shotgun (WGS) entry which is preliminary data.</text>
</comment>
<dbReference type="Gene3D" id="3.90.180.10">
    <property type="entry name" value="Medium-chain alcohol dehydrogenases, catalytic domain"/>
    <property type="match status" value="1"/>
</dbReference>
<dbReference type="Pfam" id="PF00107">
    <property type="entry name" value="ADH_zinc_N"/>
    <property type="match status" value="1"/>
</dbReference>
<dbReference type="PATRIC" id="fig|429727.3.peg.1020"/>
<dbReference type="Pfam" id="PF08240">
    <property type="entry name" value="ADH_N"/>
    <property type="match status" value="1"/>
</dbReference>
<dbReference type="RefSeq" id="WP_046103998.1">
    <property type="nucleotide sequence ID" value="NZ_JZEY01000054.1"/>
</dbReference>
<protein>
    <submittedName>
        <fullName evidence="9">Alcohol dehydrogenase</fullName>
    </submittedName>
</protein>
<keyword evidence="3 6" id="KW-0862">Zinc</keyword>
<keyword evidence="7" id="KW-1133">Transmembrane helix</keyword>
<evidence type="ECO:0000256" key="6">
    <source>
        <dbReference type="RuleBase" id="RU361277"/>
    </source>
</evidence>
<feature type="transmembrane region" description="Helical" evidence="7">
    <location>
        <begin position="184"/>
        <end position="209"/>
    </location>
</feature>
<keyword evidence="4" id="KW-0560">Oxidoreductase</keyword>
<keyword evidence="10" id="KW-1185">Reference proteome</keyword>
<keyword evidence="7" id="KW-0472">Membrane</keyword>
<name>A0A0F5FKD0_9HYPH</name>
<accession>A0A0F5FKD0</accession>
<evidence type="ECO:0000256" key="2">
    <source>
        <dbReference type="ARBA" id="ARBA00022723"/>
    </source>
</evidence>
<feature type="transmembrane region" description="Helical" evidence="7">
    <location>
        <begin position="157"/>
        <end position="178"/>
    </location>
</feature>
<dbReference type="PANTHER" id="PTHR43880">
    <property type="entry name" value="ALCOHOL DEHYDROGENASE"/>
    <property type="match status" value="1"/>
</dbReference>
<evidence type="ECO:0000256" key="5">
    <source>
        <dbReference type="ARBA" id="ARBA00023027"/>
    </source>
</evidence>
<dbReference type="InterPro" id="IPR011032">
    <property type="entry name" value="GroES-like_sf"/>
</dbReference>
<dbReference type="AlphaFoldDB" id="A0A0F5FKD0"/>
<dbReference type="GO" id="GO:0051903">
    <property type="term" value="F:S-(hydroxymethyl)glutathione dehydrogenase [NAD(P)+] activity"/>
    <property type="evidence" value="ECO:0007669"/>
    <property type="project" value="TreeGrafter"/>
</dbReference>
<evidence type="ECO:0000313" key="9">
    <source>
        <dbReference type="EMBL" id="KKB09306.1"/>
    </source>
</evidence>
<dbReference type="InterPro" id="IPR002328">
    <property type="entry name" value="ADH_Zn_CS"/>
</dbReference>
<proteinExistence type="inferred from homology"/>
<feature type="domain" description="Enoyl reductase (ER)" evidence="8">
    <location>
        <begin position="13"/>
        <end position="357"/>
    </location>
</feature>
<dbReference type="InterPro" id="IPR036291">
    <property type="entry name" value="NAD(P)-bd_dom_sf"/>
</dbReference>
<evidence type="ECO:0000256" key="3">
    <source>
        <dbReference type="ARBA" id="ARBA00022833"/>
    </source>
</evidence>
<dbReference type="SUPFAM" id="SSF51735">
    <property type="entry name" value="NAD(P)-binding Rossmann-fold domains"/>
    <property type="match status" value="1"/>
</dbReference>
<dbReference type="CDD" id="cd08279">
    <property type="entry name" value="Zn_ADH_class_III"/>
    <property type="match status" value="1"/>
</dbReference>
<evidence type="ECO:0000259" key="8">
    <source>
        <dbReference type="SMART" id="SM00829"/>
    </source>
</evidence>
<gene>
    <name evidence="9" type="ORF">VE26_04905</name>
</gene>
<dbReference type="EMBL" id="JZEY01000054">
    <property type="protein sequence ID" value="KKB09306.1"/>
    <property type="molecule type" value="Genomic_DNA"/>
</dbReference>
<keyword evidence="7" id="KW-0812">Transmembrane</keyword>
<evidence type="ECO:0000256" key="4">
    <source>
        <dbReference type="ARBA" id="ARBA00023002"/>
    </source>
</evidence>
<dbReference type="SMART" id="SM00829">
    <property type="entry name" value="PKS_ER"/>
    <property type="match status" value="1"/>
</dbReference>
<comment type="cofactor">
    <cofactor evidence="1 6">
        <name>Zn(2+)</name>
        <dbReference type="ChEBI" id="CHEBI:29105"/>
    </cofactor>
</comment>
<dbReference type="STRING" id="429727.VE26_04905"/>
<dbReference type="SUPFAM" id="SSF50129">
    <property type="entry name" value="GroES-like"/>
    <property type="match status" value="2"/>
</dbReference>
<dbReference type="GO" id="GO:0008270">
    <property type="term" value="F:zinc ion binding"/>
    <property type="evidence" value="ECO:0007669"/>
    <property type="project" value="InterPro"/>
</dbReference>
<dbReference type="GO" id="GO:0046294">
    <property type="term" value="P:formaldehyde catabolic process"/>
    <property type="evidence" value="ECO:0007669"/>
    <property type="project" value="TreeGrafter"/>
</dbReference>
<evidence type="ECO:0000313" key="10">
    <source>
        <dbReference type="Proteomes" id="UP000033649"/>
    </source>
</evidence>
<dbReference type="InterPro" id="IPR020843">
    <property type="entry name" value="ER"/>
</dbReference>
<dbReference type="Gene3D" id="3.40.50.720">
    <property type="entry name" value="NAD(P)-binding Rossmann-like Domain"/>
    <property type="match status" value="1"/>
</dbReference>
<sequence length="363" mass="38759">MKAAVVWKAGEPMTIENVTIEKPKSREVLVRTAYAGICHSDLHFADGTYPHPMPYIPGHEASGIVEAVGDEVTHVKPGDHVVGCLSVFCGHCSQCVTGHPSLCESPDPKLPAGVARRMSLNGEVIHQSSNLSAFAEQMLIHEHALVKIDKDLPLDRAALVGCGVLTGVGAVIHAAKVVPGSTVAVIGCGGVGLSVISGAVLAGAGRIIAIDRLDSKLELAKQLGATDVFNATDVDPVNDIIELTKGGVHYSFEALGLKQTADQAFRMLRMGGTATLLGMFKPGNKLEFEGSLFIKDRKIQGSSMGSNQFRVDIPNLLNFYRQGRLKLDHLISDRIELEQVNEGFKNLYGGAPVRQIIDFHTGV</sequence>
<evidence type="ECO:0000256" key="7">
    <source>
        <dbReference type="SAM" id="Phobius"/>
    </source>
</evidence>